<dbReference type="PRINTS" id="PR00385">
    <property type="entry name" value="P450"/>
</dbReference>
<dbReference type="SUPFAM" id="SSF48264">
    <property type="entry name" value="Cytochrome P450"/>
    <property type="match status" value="1"/>
</dbReference>
<evidence type="ECO:0000256" key="13">
    <source>
        <dbReference type="ARBA" id="ARBA00023136"/>
    </source>
</evidence>
<accession>W5JJP6</accession>
<dbReference type="VEuPathDB" id="VectorBase:ADAC005164"/>
<keyword evidence="7 14" id="KW-0479">Metal-binding</keyword>
<evidence type="ECO:0000313" key="18">
    <source>
        <dbReference type="Proteomes" id="UP000000673"/>
    </source>
</evidence>
<evidence type="ECO:0000256" key="6">
    <source>
        <dbReference type="ARBA" id="ARBA00022617"/>
    </source>
</evidence>
<evidence type="ECO:0000256" key="4">
    <source>
        <dbReference type="ARBA" id="ARBA00004406"/>
    </source>
</evidence>
<comment type="similarity">
    <text evidence="5 15">Belongs to the cytochrome P450 family.</text>
</comment>
<evidence type="ECO:0000256" key="3">
    <source>
        <dbReference type="ARBA" id="ARBA00004174"/>
    </source>
</evidence>
<dbReference type="InterPro" id="IPR017972">
    <property type="entry name" value="Cyt_P450_CS"/>
</dbReference>
<dbReference type="VEuPathDB" id="VectorBase:ADAR2_002830"/>
<evidence type="ECO:0000256" key="2">
    <source>
        <dbReference type="ARBA" id="ARBA00003690"/>
    </source>
</evidence>
<dbReference type="eggNOG" id="KOG0157">
    <property type="taxonomic scope" value="Eukaryota"/>
</dbReference>
<dbReference type="InterPro" id="IPR050196">
    <property type="entry name" value="Cytochrome_P450_Monoox"/>
</dbReference>
<protein>
    <submittedName>
        <fullName evidence="16">25-hydroxyvitamin D-1 alpha hydroxylase, mitochondrial</fullName>
    </submittedName>
</protein>
<keyword evidence="10 15" id="KW-0560">Oxidoreductase</keyword>
<dbReference type="InterPro" id="IPR002401">
    <property type="entry name" value="Cyt_P450_E_grp-I"/>
</dbReference>
<comment type="subcellular location">
    <subcellularLocation>
        <location evidence="4">Endoplasmic reticulum membrane</location>
        <topology evidence="4">Peripheral membrane protein</topology>
    </subcellularLocation>
    <subcellularLocation>
        <location evidence="3">Microsome membrane</location>
        <topology evidence="3">Peripheral membrane protein</topology>
    </subcellularLocation>
</comment>
<dbReference type="GO" id="GO:0005506">
    <property type="term" value="F:iron ion binding"/>
    <property type="evidence" value="ECO:0007669"/>
    <property type="project" value="InterPro"/>
</dbReference>
<comment type="cofactor">
    <cofactor evidence="1 14">
        <name>heme</name>
        <dbReference type="ChEBI" id="CHEBI:30413"/>
    </cofactor>
</comment>
<proteinExistence type="inferred from homology"/>
<dbReference type="PROSITE" id="PS00086">
    <property type="entry name" value="CYTOCHROME_P450"/>
    <property type="match status" value="1"/>
</dbReference>
<evidence type="ECO:0000256" key="5">
    <source>
        <dbReference type="ARBA" id="ARBA00010617"/>
    </source>
</evidence>
<reference evidence="16" key="2">
    <citation type="submission" date="2010-05" db="EMBL/GenBank/DDBJ databases">
        <authorList>
            <person name="Almeida L.G."/>
            <person name="Nicolas M.F."/>
            <person name="Souza R.C."/>
            <person name="Vasconcelos A.T.R."/>
        </authorList>
    </citation>
    <scope>NUCLEOTIDE SEQUENCE</scope>
</reference>
<dbReference type="EMBL" id="ADMH02001291">
    <property type="protein sequence ID" value="ETN63130.1"/>
    <property type="molecule type" value="Genomic_DNA"/>
</dbReference>
<dbReference type="EnsemblMetazoa" id="ADAC005164-RA">
    <property type="protein sequence ID" value="ADAC005164-PA"/>
    <property type="gene ID" value="ADAC005164"/>
</dbReference>
<evidence type="ECO:0000256" key="10">
    <source>
        <dbReference type="ARBA" id="ARBA00023002"/>
    </source>
</evidence>
<comment type="function">
    <text evidence="2">May be involved in the metabolism of insect hormones and in the breakdown of synthetic insecticides.</text>
</comment>
<dbReference type="AlphaFoldDB" id="W5JJP6"/>
<dbReference type="PANTHER" id="PTHR24291:SF189">
    <property type="entry name" value="CYTOCHROME P450 4C3-RELATED"/>
    <property type="match status" value="1"/>
</dbReference>
<evidence type="ECO:0000256" key="1">
    <source>
        <dbReference type="ARBA" id="ARBA00001971"/>
    </source>
</evidence>
<keyword evidence="9" id="KW-0492">Microsome</keyword>
<keyword evidence="13" id="KW-0472">Membrane</keyword>
<dbReference type="STRING" id="43151.W5JJP6"/>
<name>W5JJP6_ANODA</name>
<dbReference type="GO" id="GO:0005789">
    <property type="term" value="C:endoplasmic reticulum membrane"/>
    <property type="evidence" value="ECO:0007669"/>
    <property type="project" value="UniProtKB-SubCell"/>
</dbReference>
<reference evidence="16" key="3">
    <citation type="journal article" date="2013" name="Nucleic Acids Res.">
        <title>The genome of Anopheles darlingi, the main neotropical malaria vector.</title>
        <authorList>
            <person name="Marinotti O."/>
            <person name="Cerqueira G.C."/>
            <person name="de Almeida L.G."/>
            <person name="Ferro M.I."/>
            <person name="Loreto E.L."/>
            <person name="Zaha A."/>
            <person name="Teixeira S.M."/>
            <person name="Wespiser A.R."/>
            <person name="Almeida E Silva A."/>
            <person name="Schlindwein A.D."/>
            <person name="Pacheco A.C."/>
            <person name="Silva A.L."/>
            <person name="Graveley B.R."/>
            <person name="Walenz B.P."/>
            <person name="Lima Bde A."/>
            <person name="Ribeiro C.A."/>
            <person name="Nunes-Silva C.G."/>
            <person name="de Carvalho C.R."/>
            <person name="Soares C.M."/>
            <person name="de Menezes C.B."/>
            <person name="Matiolli C."/>
            <person name="Caffrey D."/>
            <person name="Araujo D.A."/>
            <person name="de Oliveira D.M."/>
            <person name="Golenbock D."/>
            <person name="Grisard E.C."/>
            <person name="Fantinatti-Garboggini F."/>
            <person name="de Carvalho F.M."/>
            <person name="Barcellos F.G."/>
            <person name="Prosdocimi F."/>
            <person name="May G."/>
            <person name="Azevedo Junior G.M."/>
            <person name="Guimaraes G.M."/>
            <person name="Goldman G.H."/>
            <person name="Padilha I.Q."/>
            <person name="Batista Jda S."/>
            <person name="Ferro J.A."/>
            <person name="Ribeiro J.M."/>
            <person name="Fietto J.L."/>
            <person name="Dabbas K.M."/>
            <person name="Cerdeira L."/>
            <person name="Agnez-Lima L.F."/>
            <person name="Brocchi M."/>
            <person name="de Carvalho M.O."/>
            <person name="Teixeira Mde M."/>
            <person name="Diniz Maia Mde M."/>
            <person name="Goldman M.H."/>
            <person name="Cruz Schneider M.P."/>
            <person name="Felipe M.S."/>
            <person name="Hungria M."/>
            <person name="Nicolas M.F."/>
            <person name="Pereira M."/>
            <person name="Montes M.A."/>
            <person name="Cantao M.E."/>
            <person name="Vincentz M."/>
            <person name="Rafael M.S."/>
            <person name="Silverman N."/>
            <person name="Stoco P.H."/>
            <person name="Souza R.C."/>
            <person name="Vicentini R."/>
            <person name="Gazzinelli R.T."/>
            <person name="Neves Rde O."/>
            <person name="Silva R."/>
            <person name="Astolfi-Filho S."/>
            <person name="Maciel T.E."/>
            <person name="Urmenyi T.P."/>
            <person name="Tadei W.P."/>
            <person name="Camargo E.P."/>
            <person name="de Vasconcelos A.T."/>
        </authorList>
    </citation>
    <scope>NUCLEOTIDE SEQUENCE</scope>
</reference>
<keyword evidence="12 15" id="KW-0503">Monooxygenase</keyword>
<reference evidence="16 18" key="1">
    <citation type="journal article" date="2010" name="BMC Genomics">
        <title>Combination of measures distinguishes pre-miRNAs from other stem-loops in the genome of the newly sequenced Anopheles darlingi.</title>
        <authorList>
            <person name="Mendes N.D."/>
            <person name="Freitas A.T."/>
            <person name="Vasconcelos A.T."/>
            <person name="Sagot M.F."/>
        </authorList>
    </citation>
    <scope>NUCLEOTIDE SEQUENCE</scope>
</reference>
<reference evidence="17" key="4">
    <citation type="submission" date="2015-06" db="UniProtKB">
        <authorList>
            <consortium name="EnsemblMetazoa"/>
        </authorList>
    </citation>
    <scope>IDENTIFICATION</scope>
</reference>
<dbReference type="PRINTS" id="PR00463">
    <property type="entry name" value="EP450I"/>
</dbReference>
<keyword evidence="6 14" id="KW-0349">Heme</keyword>
<dbReference type="PANTHER" id="PTHR24291">
    <property type="entry name" value="CYTOCHROME P450 FAMILY 4"/>
    <property type="match status" value="1"/>
</dbReference>
<keyword evidence="8" id="KW-0256">Endoplasmic reticulum</keyword>
<keyword evidence="11 14" id="KW-0408">Iron</keyword>
<dbReference type="GO" id="GO:0016705">
    <property type="term" value="F:oxidoreductase activity, acting on paired donors, with incorporation or reduction of molecular oxygen"/>
    <property type="evidence" value="ECO:0007669"/>
    <property type="project" value="InterPro"/>
</dbReference>
<evidence type="ECO:0000256" key="14">
    <source>
        <dbReference type="PIRSR" id="PIRSR602401-1"/>
    </source>
</evidence>
<dbReference type="CDD" id="cd11057">
    <property type="entry name" value="CYP313-like"/>
    <property type="match status" value="1"/>
</dbReference>
<dbReference type="Gene3D" id="1.10.630.10">
    <property type="entry name" value="Cytochrome P450"/>
    <property type="match status" value="1"/>
</dbReference>
<evidence type="ECO:0000256" key="12">
    <source>
        <dbReference type="ARBA" id="ARBA00023033"/>
    </source>
</evidence>
<dbReference type="OMA" id="CAQRHPY"/>
<organism evidence="16">
    <name type="scientific">Anopheles darlingi</name>
    <name type="common">Mosquito</name>
    <dbReference type="NCBI Taxonomy" id="43151"/>
    <lineage>
        <taxon>Eukaryota</taxon>
        <taxon>Metazoa</taxon>
        <taxon>Ecdysozoa</taxon>
        <taxon>Arthropoda</taxon>
        <taxon>Hexapoda</taxon>
        <taxon>Insecta</taxon>
        <taxon>Pterygota</taxon>
        <taxon>Neoptera</taxon>
        <taxon>Endopterygota</taxon>
        <taxon>Diptera</taxon>
        <taxon>Nematocera</taxon>
        <taxon>Culicoidea</taxon>
        <taxon>Culicidae</taxon>
        <taxon>Anophelinae</taxon>
        <taxon>Anopheles</taxon>
    </lineage>
</organism>
<evidence type="ECO:0000256" key="7">
    <source>
        <dbReference type="ARBA" id="ARBA00022723"/>
    </source>
</evidence>
<feature type="binding site" description="axial binding residue" evidence="14">
    <location>
        <position position="446"/>
    </location>
    <ligand>
        <name>heme</name>
        <dbReference type="ChEBI" id="CHEBI:30413"/>
    </ligand>
    <ligandPart>
        <name>Fe</name>
        <dbReference type="ChEBI" id="CHEBI:18248"/>
    </ligandPart>
</feature>
<keyword evidence="18" id="KW-1185">Reference proteome</keyword>
<evidence type="ECO:0000313" key="16">
    <source>
        <dbReference type="EMBL" id="ETN63130.1"/>
    </source>
</evidence>
<dbReference type="InterPro" id="IPR036396">
    <property type="entry name" value="Cyt_P450_sf"/>
</dbReference>
<dbReference type="HOGENOM" id="CLU_001570_5_1_1"/>
<gene>
    <name evidence="16" type="ORF">AND_005164</name>
</gene>
<sequence length="504" mass="58492">MLVLVFLSVFVLVYYINFRRSRKRLYELANRIPGPFDYPLIGSVLVALGRGPLEVVNYLMERMHHLPSPMRAWFGPFLMVVIDRPEMVQEVLNSPACSQKPYMYDFFRLSKGLFAAPLDTWRVHRKLLNPSFSPSVLKSFVPILNTRAAQFVRDLNGRAVAGECFDIHDLLARYTLLSIMKTSIGVELGEQDESVLHKYTSNAIEMFTNCFERIYKVWLHPEFIYKLTPTYREETERMAKFKAMSSKIIEKRRALRSESHQSHQTISDDSEEYPKARKFIDRLEEMAADPQLRIDDDCFQQHIDTLIFGGNDTSAQTMANTFLTMGMYPELQEKLYQEVMNVCPSGPITYEDLTRLTYMEMFVKETLRHLPITGTIARAPAQEVQVCDITIPAGTMILIPFLKMHHNKSVWGEDAETFNPDQFLPERCAERHPYAFIPFSAGPRNCIGMKFAWNSIKILLCHVVRNYRVHTDIRLQDIKLSLSLVMKLNTKHLIRLERRTEVLV</sequence>
<dbReference type="InterPro" id="IPR001128">
    <property type="entry name" value="Cyt_P450"/>
</dbReference>
<dbReference type="Pfam" id="PF00067">
    <property type="entry name" value="p450"/>
    <property type="match status" value="1"/>
</dbReference>
<evidence type="ECO:0000256" key="8">
    <source>
        <dbReference type="ARBA" id="ARBA00022824"/>
    </source>
</evidence>
<evidence type="ECO:0000313" key="17">
    <source>
        <dbReference type="EnsemblMetazoa" id="ADAC005164-PA"/>
    </source>
</evidence>
<dbReference type="GO" id="GO:0020037">
    <property type="term" value="F:heme binding"/>
    <property type="evidence" value="ECO:0007669"/>
    <property type="project" value="InterPro"/>
</dbReference>
<evidence type="ECO:0000256" key="9">
    <source>
        <dbReference type="ARBA" id="ARBA00022848"/>
    </source>
</evidence>
<evidence type="ECO:0000256" key="11">
    <source>
        <dbReference type="ARBA" id="ARBA00023004"/>
    </source>
</evidence>
<dbReference type="GO" id="GO:0004497">
    <property type="term" value="F:monooxygenase activity"/>
    <property type="evidence" value="ECO:0007669"/>
    <property type="project" value="UniProtKB-KW"/>
</dbReference>
<dbReference type="Proteomes" id="UP000000673">
    <property type="component" value="Unassembled WGS sequence"/>
</dbReference>
<evidence type="ECO:0000256" key="15">
    <source>
        <dbReference type="RuleBase" id="RU000461"/>
    </source>
</evidence>